<dbReference type="PROSITE" id="PS50102">
    <property type="entry name" value="RRM"/>
    <property type="match status" value="1"/>
</dbReference>
<dbReference type="PANTHER" id="PTHR48025:SF1">
    <property type="entry name" value="RRM DOMAIN-CONTAINING PROTEIN"/>
    <property type="match status" value="1"/>
</dbReference>
<dbReference type="RefSeq" id="WP_205458035.1">
    <property type="nucleotide sequence ID" value="NZ_JAFHKK010000003.1"/>
</dbReference>
<dbReference type="SUPFAM" id="SSF54928">
    <property type="entry name" value="RNA-binding domain, RBD"/>
    <property type="match status" value="1"/>
</dbReference>
<evidence type="ECO:0000256" key="2">
    <source>
        <dbReference type="ARBA" id="ARBA00022884"/>
    </source>
</evidence>
<comment type="caution">
    <text evidence="5">The sequence shown here is derived from an EMBL/GenBank/DDBJ whole genome shotgun (WGS) entry which is preliminary data.</text>
</comment>
<organism evidence="5 6">
    <name type="scientific">Sulfurospirillum tamanense</name>
    <dbReference type="NCBI Taxonomy" id="2813362"/>
    <lineage>
        <taxon>Bacteria</taxon>
        <taxon>Pseudomonadati</taxon>
        <taxon>Campylobacterota</taxon>
        <taxon>Epsilonproteobacteria</taxon>
        <taxon>Campylobacterales</taxon>
        <taxon>Sulfurospirillaceae</taxon>
        <taxon>Sulfurospirillum</taxon>
    </lineage>
</organism>
<sequence length="91" mass="10317">MNIYVGNLSYQMTEEELKATFAPYGAVKSAKIVVDRENNNRSKGFGFVEMESQSEGNAAIEQLNGKEIGGRELRVNEARPREPREFRGSRY</sequence>
<dbReference type="Proteomes" id="UP000703590">
    <property type="component" value="Unassembled WGS sequence"/>
</dbReference>
<dbReference type="Pfam" id="PF00076">
    <property type="entry name" value="RRM_1"/>
    <property type="match status" value="1"/>
</dbReference>
<accession>A0ABS2WPH1</accession>
<name>A0ABS2WPH1_9BACT</name>
<dbReference type="InterPro" id="IPR012677">
    <property type="entry name" value="Nucleotide-bd_a/b_plait_sf"/>
</dbReference>
<protein>
    <submittedName>
        <fullName evidence="5">RNA-binding protein</fullName>
    </submittedName>
</protein>
<reference evidence="5" key="2">
    <citation type="submission" date="2021-02" db="EMBL/GenBank/DDBJ databases">
        <authorList>
            <person name="Merkel A.Y."/>
        </authorList>
    </citation>
    <scope>NUCLEOTIDE SEQUENCE</scope>
    <source>
        <strain evidence="5">T05b</strain>
    </source>
</reference>
<keyword evidence="2" id="KW-0694">RNA-binding</keyword>
<evidence type="ECO:0000313" key="5">
    <source>
        <dbReference type="EMBL" id="MBN2963596.1"/>
    </source>
</evidence>
<dbReference type="InterPro" id="IPR000504">
    <property type="entry name" value="RRM_dom"/>
</dbReference>
<reference evidence="5" key="1">
    <citation type="submission" date="2021-02" db="EMBL/GenBank/DDBJ databases">
        <title>Sulfurospirillum tamanensis sp. nov.</title>
        <authorList>
            <person name="Frolova A."/>
            <person name="Merkel A."/>
            <person name="Slobodkin A."/>
        </authorList>
    </citation>
    <scope>NUCLEOTIDE SEQUENCE</scope>
    <source>
        <strain evidence="5">T05b</strain>
    </source>
</reference>
<evidence type="ECO:0000256" key="3">
    <source>
        <dbReference type="SAM" id="MobiDB-lite"/>
    </source>
</evidence>
<proteinExistence type="predicted"/>
<keyword evidence="1" id="KW-0677">Repeat</keyword>
<dbReference type="EMBL" id="JAFHKK010000003">
    <property type="protein sequence ID" value="MBN2963596.1"/>
    <property type="molecule type" value="Genomic_DNA"/>
</dbReference>
<dbReference type="Gene3D" id="3.30.70.330">
    <property type="match status" value="1"/>
</dbReference>
<dbReference type="CDD" id="cd21608">
    <property type="entry name" value="RRM2_NsCP33_like"/>
    <property type="match status" value="1"/>
</dbReference>
<dbReference type="InterPro" id="IPR048289">
    <property type="entry name" value="RRM2_NsCP33-like"/>
</dbReference>
<evidence type="ECO:0000256" key="1">
    <source>
        <dbReference type="ARBA" id="ARBA00022737"/>
    </source>
</evidence>
<dbReference type="InterPro" id="IPR050502">
    <property type="entry name" value="Euk_RNA-bind_prot"/>
</dbReference>
<keyword evidence="6" id="KW-1185">Reference proteome</keyword>
<evidence type="ECO:0000259" key="4">
    <source>
        <dbReference type="PROSITE" id="PS50102"/>
    </source>
</evidence>
<gene>
    <name evidence="5" type="ORF">JWV37_02290</name>
</gene>
<evidence type="ECO:0000313" key="6">
    <source>
        <dbReference type="Proteomes" id="UP000703590"/>
    </source>
</evidence>
<dbReference type="InterPro" id="IPR035979">
    <property type="entry name" value="RBD_domain_sf"/>
</dbReference>
<feature type="region of interest" description="Disordered" evidence="3">
    <location>
        <begin position="71"/>
        <end position="91"/>
    </location>
</feature>
<dbReference type="PANTHER" id="PTHR48025">
    <property type="entry name" value="OS02G0815200 PROTEIN"/>
    <property type="match status" value="1"/>
</dbReference>
<feature type="domain" description="RRM" evidence="4">
    <location>
        <begin position="1"/>
        <end position="80"/>
    </location>
</feature>
<dbReference type="SMART" id="SM00360">
    <property type="entry name" value="RRM"/>
    <property type="match status" value="1"/>
</dbReference>